<protein>
    <submittedName>
        <fullName evidence="1">Uncharacterized protein</fullName>
    </submittedName>
</protein>
<keyword evidence="2" id="KW-1185">Reference proteome</keyword>
<reference evidence="1" key="1">
    <citation type="journal article" date="2019" name="bioRxiv">
        <title>The Genome of the Zebra Mussel, Dreissena polymorpha: A Resource for Invasive Species Research.</title>
        <authorList>
            <person name="McCartney M.A."/>
            <person name="Auch B."/>
            <person name="Kono T."/>
            <person name="Mallez S."/>
            <person name="Zhang Y."/>
            <person name="Obille A."/>
            <person name="Becker A."/>
            <person name="Abrahante J.E."/>
            <person name="Garbe J."/>
            <person name="Badalamenti J.P."/>
            <person name="Herman A."/>
            <person name="Mangelson H."/>
            <person name="Liachko I."/>
            <person name="Sullivan S."/>
            <person name="Sone E.D."/>
            <person name="Koren S."/>
            <person name="Silverstein K.A.T."/>
            <person name="Beckman K.B."/>
            <person name="Gohl D.M."/>
        </authorList>
    </citation>
    <scope>NUCLEOTIDE SEQUENCE</scope>
    <source>
        <strain evidence="1">Duluth1</strain>
        <tissue evidence="1">Whole animal</tissue>
    </source>
</reference>
<sequence>MKREIFVIAPTDADTEDGVRMSGACNEAGPLNPCTGGGGEEEGLVAEWCFSSCKEQFYSGSPNPVLRRYTL</sequence>
<evidence type="ECO:0000313" key="1">
    <source>
        <dbReference type="EMBL" id="KAH3818894.1"/>
    </source>
</evidence>
<evidence type="ECO:0000313" key="2">
    <source>
        <dbReference type="Proteomes" id="UP000828390"/>
    </source>
</evidence>
<dbReference type="AlphaFoldDB" id="A0A9D4GNW2"/>
<dbReference type="Proteomes" id="UP000828390">
    <property type="component" value="Unassembled WGS sequence"/>
</dbReference>
<reference evidence="1" key="2">
    <citation type="submission" date="2020-11" db="EMBL/GenBank/DDBJ databases">
        <authorList>
            <person name="McCartney M.A."/>
            <person name="Auch B."/>
            <person name="Kono T."/>
            <person name="Mallez S."/>
            <person name="Becker A."/>
            <person name="Gohl D.M."/>
            <person name="Silverstein K.A.T."/>
            <person name="Koren S."/>
            <person name="Bechman K.B."/>
            <person name="Herman A."/>
            <person name="Abrahante J.E."/>
            <person name="Garbe J."/>
        </authorList>
    </citation>
    <scope>NUCLEOTIDE SEQUENCE</scope>
    <source>
        <strain evidence="1">Duluth1</strain>
        <tissue evidence="1">Whole animal</tissue>
    </source>
</reference>
<dbReference type="EMBL" id="JAIWYP010000005">
    <property type="protein sequence ID" value="KAH3818894.1"/>
    <property type="molecule type" value="Genomic_DNA"/>
</dbReference>
<accession>A0A9D4GNW2</accession>
<name>A0A9D4GNW2_DREPO</name>
<comment type="caution">
    <text evidence="1">The sequence shown here is derived from an EMBL/GenBank/DDBJ whole genome shotgun (WGS) entry which is preliminary data.</text>
</comment>
<proteinExistence type="predicted"/>
<gene>
    <name evidence="1" type="ORF">DPMN_120622</name>
</gene>
<organism evidence="1 2">
    <name type="scientific">Dreissena polymorpha</name>
    <name type="common">Zebra mussel</name>
    <name type="synonym">Mytilus polymorpha</name>
    <dbReference type="NCBI Taxonomy" id="45954"/>
    <lineage>
        <taxon>Eukaryota</taxon>
        <taxon>Metazoa</taxon>
        <taxon>Spiralia</taxon>
        <taxon>Lophotrochozoa</taxon>
        <taxon>Mollusca</taxon>
        <taxon>Bivalvia</taxon>
        <taxon>Autobranchia</taxon>
        <taxon>Heteroconchia</taxon>
        <taxon>Euheterodonta</taxon>
        <taxon>Imparidentia</taxon>
        <taxon>Neoheterodontei</taxon>
        <taxon>Myida</taxon>
        <taxon>Dreissenoidea</taxon>
        <taxon>Dreissenidae</taxon>
        <taxon>Dreissena</taxon>
    </lineage>
</organism>